<dbReference type="Pfam" id="PF00300">
    <property type="entry name" value="His_Phos_1"/>
    <property type="match status" value="1"/>
</dbReference>
<protein>
    <submittedName>
        <fullName evidence="1">SixA phosphatase family protein</fullName>
    </submittedName>
</protein>
<dbReference type="Gene3D" id="3.40.50.1240">
    <property type="entry name" value="Phosphoglycerate mutase-like"/>
    <property type="match status" value="1"/>
</dbReference>
<dbReference type="SUPFAM" id="SSF53254">
    <property type="entry name" value="Phosphoglycerate mutase-like"/>
    <property type="match status" value="1"/>
</dbReference>
<evidence type="ECO:0000313" key="2">
    <source>
        <dbReference type="Proteomes" id="UP001596266"/>
    </source>
</evidence>
<proteinExistence type="predicted"/>
<dbReference type="InterPro" id="IPR013078">
    <property type="entry name" value="His_Pase_superF_clade-1"/>
</dbReference>
<keyword evidence="2" id="KW-1185">Reference proteome</keyword>
<dbReference type="Proteomes" id="UP001596266">
    <property type="component" value="Unassembled WGS sequence"/>
</dbReference>
<dbReference type="InterPro" id="IPR029033">
    <property type="entry name" value="His_PPase_superfam"/>
</dbReference>
<dbReference type="RefSeq" id="WP_343884921.1">
    <property type="nucleotide sequence ID" value="NZ_BAAAKI010000004.1"/>
</dbReference>
<comment type="caution">
    <text evidence="1">The sequence shown here is derived from an EMBL/GenBank/DDBJ whole genome shotgun (WGS) entry which is preliminary data.</text>
</comment>
<dbReference type="CDD" id="cd07067">
    <property type="entry name" value="HP_PGM_like"/>
    <property type="match status" value="1"/>
</dbReference>
<evidence type="ECO:0000313" key="1">
    <source>
        <dbReference type="EMBL" id="MFC6396440.1"/>
    </source>
</evidence>
<accession>A0ABW1WZ89</accession>
<dbReference type="SMART" id="SM00855">
    <property type="entry name" value="PGAM"/>
    <property type="match status" value="1"/>
</dbReference>
<dbReference type="EMBL" id="JBHSUA010000009">
    <property type="protein sequence ID" value="MFC6396440.1"/>
    <property type="molecule type" value="Genomic_DNA"/>
</dbReference>
<gene>
    <name evidence="1" type="ORF">ACFP57_05480</name>
</gene>
<sequence length="162" mass="17378">MRTLILMRHASAEGFSPDGDKGRHLTPQGRREAAEVGTQLAGKGVQLALVSAATRARQTWECLGIAAPAEFMEALYNCGTETLAQRIGEVPDEVQVLLVVAHSPGVPSLSAELAYASSPQEADDLQCWFPTAAYSEFSLEGSWSDLADDESLRLAGVQRIGY</sequence>
<reference evidence="2" key="1">
    <citation type="journal article" date="2019" name="Int. J. Syst. Evol. Microbiol.">
        <title>The Global Catalogue of Microorganisms (GCM) 10K type strain sequencing project: providing services to taxonomists for standard genome sequencing and annotation.</title>
        <authorList>
            <consortium name="The Broad Institute Genomics Platform"/>
            <consortium name="The Broad Institute Genome Sequencing Center for Infectious Disease"/>
            <person name="Wu L."/>
            <person name="Ma J."/>
        </authorList>
    </citation>
    <scope>NUCLEOTIDE SEQUENCE [LARGE SCALE GENOMIC DNA]</scope>
    <source>
        <strain evidence="2">CGMCC 1.15277</strain>
    </source>
</reference>
<organism evidence="1 2">
    <name type="scientific">Luteococcus sanguinis</name>
    <dbReference type="NCBI Taxonomy" id="174038"/>
    <lineage>
        <taxon>Bacteria</taxon>
        <taxon>Bacillati</taxon>
        <taxon>Actinomycetota</taxon>
        <taxon>Actinomycetes</taxon>
        <taxon>Propionibacteriales</taxon>
        <taxon>Propionibacteriaceae</taxon>
        <taxon>Luteococcus</taxon>
    </lineage>
</organism>
<name>A0ABW1WZ89_9ACTN</name>